<dbReference type="PANTHER" id="PTHR39323:SF1">
    <property type="entry name" value="BLR1149 PROTEIN"/>
    <property type="match status" value="1"/>
</dbReference>
<evidence type="ECO:0000259" key="1">
    <source>
        <dbReference type="Pfam" id="PF00149"/>
    </source>
</evidence>
<name>A0A3B0SPL1_9ZZZZ</name>
<evidence type="ECO:0000313" key="2">
    <source>
        <dbReference type="EMBL" id="VAW02917.1"/>
    </source>
</evidence>
<protein>
    <submittedName>
        <fullName evidence="2">FIG006285: ICC-like protein phosphoesterase</fullName>
    </submittedName>
</protein>
<dbReference type="EMBL" id="UOEC01000203">
    <property type="protein sequence ID" value="VAW02917.1"/>
    <property type="molecule type" value="Genomic_DNA"/>
</dbReference>
<sequence>MIEFCSLQLQPDLSGALYIPDYDTLLVADLHFEKGSSLARFGVTIPPFDTRSTLDALEDVVARVKPKTLISLGDSFHDRDGPGRLGVDELKRIGTLAKQTDLLWITGNHDPELPDELPGDVAEQIILGNLTLRHEPTLSAKGEICGHLHPAAIIKQRGRRVRRRCFAANKNRLFMPAFGAYTGGLNVTSEAFAPYWGKKGFVAFMLGKTAIHRFPSRVLL</sequence>
<dbReference type="Pfam" id="PF00149">
    <property type="entry name" value="Metallophos"/>
    <property type="match status" value="1"/>
</dbReference>
<dbReference type="InterPro" id="IPR004843">
    <property type="entry name" value="Calcineurin-like_PHP"/>
</dbReference>
<dbReference type="NCBIfam" id="TIGR04123">
    <property type="entry name" value="P_estr_lig_assc"/>
    <property type="match status" value="1"/>
</dbReference>
<dbReference type="Gene3D" id="3.60.21.10">
    <property type="match status" value="1"/>
</dbReference>
<dbReference type="InterPro" id="IPR024173">
    <property type="entry name" value="Pesterase_MJ0037-like"/>
</dbReference>
<dbReference type="PANTHER" id="PTHR39323">
    <property type="entry name" value="BLR1149 PROTEIN"/>
    <property type="match status" value="1"/>
</dbReference>
<gene>
    <name evidence="2" type="ORF">MNBD_ALPHA08-1007</name>
</gene>
<feature type="domain" description="Calcineurin-like phosphoesterase" evidence="1">
    <location>
        <begin position="25"/>
        <end position="118"/>
    </location>
</feature>
<dbReference type="InterPro" id="IPR026336">
    <property type="entry name" value="PdeM-like"/>
</dbReference>
<organism evidence="2">
    <name type="scientific">hydrothermal vent metagenome</name>
    <dbReference type="NCBI Taxonomy" id="652676"/>
    <lineage>
        <taxon>unclassified sequences</taxon>
        <taxon>metagenomes</taxon>
        <taxon>ecological metagenomes</taxon>
    </lineage>
</organism>
<proteinExistence type="predicted"/>
<dbReference type="PIRSF" id="PIRSF000887">
    <property type="entry name" value="Pesterase_MJ0037"/>
    <property type="match status" value="1"/>
</dbReference>
<accession>A0A3B0SPL1</accession>
<dbReference type="AlphaFoldDB" id="A0A3B0SPL1"/>
<dbReference type="SUPFAM" id="SSF56300">
    <property type="entry name" value="Metallo-dependent phosphatases"/>
    <property type="match status" value="1"/>
</dbReference>
<dbReference type="GO" id="GO:0016787">
    <property type="term" value="F:hydrolase activity"/>
    <property type="evidence" value="ECO:0007669"/>
    <property type="project" value="InterPro"/>
</dbReference>
<dbReference type="InterPro" id="IPR029052">
    <property type="entry name" value="Metallo-depent_PP-like"/>
</dbReference>
<reference evidence="2" key="1">
    <citation type="submission" date="2018-06" db="EMBL/GenBank/DDBJ databases">
        <authorList>
            <person name="Zhirakovskaya E."/>
        </authorList>
    </citation>
    <scope>NUCLEOTIDE SEQUENCE</scope>
</reference>